<dbReference type="EMBL" id="WFLN01000007">
    <property type="protein sequence ID" value="KAB8030011.1"/>
    <property type="molecule type" value="Genomic_DNA"/>
</dbReference>
<sequence length="369" mass="41833">MILFQLVFTVVFDIRSSRSMKESTQITKNKPTQKTLEGRKRFLTGVKATGQIHLGNYFGAIKPMMELSQNIENEVILMCVDWHGLTNRSKILLPGELSHSIISLYLALGFNLKGNSIILQSDFPQIQENSWYLSCSTAAGLLERSHAYKDAIANGKEATAGLLYYPVLMASDIVTFDSQFIPVGKDQNQHLEYASDMAKLFNNLVETDVYLEAQGVIQETPTLIGTDGDRKMSKSYNNDIPIFAAKKEIEKKVKEIKTDSKGLDDPKDPNTCTIFQIFQSFASEEAISYMKERLEKGTGYGYGHAKKDFVDEHERVFGSFREKYDFYLNNKNTLKELLQPGYERAHKYADSVTERARMALGLKSYNKLK</sequence>
<keyword evidence="3 10" id="KW-0436">Ligase</keyword>
<dbReference type="Gene3D" id="1.10.240.10">
    <property type="entry name" value="Tyrosyl-Transfer RNA Synthetase"/>
    <property type="match status" value="1"/>
</dbReference>
<dbReference type="Pfam" id="PF00579">
    <property type="entry name" value="tRNA-synt_1b"/>
    <property type="match status" value="1"/>
</dbReference>
<dbReference type="Proteomes" id="UP000442694">
    <property type="component" value="Unassembled WGS sequence"/>
</dbReference>
<comment type="caution">
    <text evidence="11">The sequence shown here is derived from an EMBL/GenBank/DDBJ whole genome shotgun (WGS) entry which is preliminary data.</text>
</comment>
<comment type="catalytic activity">
    <reaction evidence="8">
        <text>tRNA(Trp) + L-tryptophan + ATP = L-tryptophyl-tRNA(Trp) + AMP + diphosphate + H(+)</text>
        <dbReference type="Rhea" id="RHEA:24080"/>
        <dbReference type="Rhea" id="RHEA-COMP:9671"/>
        <dbReference type="Rhea" id="RHEA-COMP:9705"/>
        <dbReference type="ChEBI" id="CHEBI:15378"/>
        <dbReference type="ChEBI" id="CHEBI:30616"/>
        <dbReference type="ChEBI" id="CHEBI:33019"/>
        <dbReference type="ChEBI" id="CHEBI:57912"/>
        <dbReference type="ChEBI" id="CHEBI:78442"/>
        <dbReference type="ChEBI" id="CHEBI:78535"/>
        <dbReference type="ChEBI" id="CHEBI:456215"/>
        <dbReference type="EC" id="6.1.1.2"/>
    </reaction>
</comment>
<evidence type="ECO:0000256" key="5">
    <source>
        <dbReference type="ARBA" id="ARBA00022840"/>
    </source>
</evidence>
<dbReference type="PRINTS" id="PR01039">
    <property type="entry name" value="TRNASYNTHTRP"/>
</dbReference>
<comment type="similarity">
    <text evidence="1 10">Belongs to the class-I aminoacyl-tRNA synthetase family.</text>
</comment>
<evidence type="ECO:0000256" key="4">
    <source>
        <dbReference type="ARBA" id="ARBA00022741"/>
    </source>
</evidence>
<evidence type="ECO:0000256" key="10">
    <source>
        <dbReference type="RuleBase" id="RU363036"/>
    </source>
</evidence>
<dbReference type="SUPFAM" id="SSF52374">
    <property type="entry name" value="Nucleotidylyl transferase"/>
    <property type="match status" value="1"/>
</dbReference>
<dbReference type="GO" id="GO:0005829">
    <property type="term" value="C:cytosol"/>
    <property type="evidence" value="ECO:0007669"/>
    <property type="project" value="TreeGrafter"/>
</dbReference>
<dbReference type="AlphaFoldDB" id="A0A833JC27"/>
<evidence type="ECO:0000256" key="7">
    <source>
        <dbReference type="ARBA" id="ARBA00023146"/>
    </source>
</evidence>
<dbReference type="GO" id="GO:0004830">
    <property type="term" value="F:tryptophan-tRNA ligase activity"/>
    <property type="evidence" value="ECO:0007669"/>
    <property type="project" value="UniProtKB-UniRule"/>
</dbReference>
<keyword evidence="6 10" id="KW-0648">Protein biosynthesis</keyword>
<keyword evidence="4 10" id="KW-0547">Nucleotide-binding</keyword>
<evidence type="ECO:0000256" key="8">
    <source>
        <dbReference type="ARBA" id="ARBA00049929"/>
    </source>
</evidence>
<dbReference type="InterPro" id="IPR014729">
    <property type="entry name" value="Rossmann-like_a/b/a_fold"/>
</dbReference>
<gene>
    <name evidence="11" type="primary">trpS</name>
    <name evidence="11" type="ORF">GCL57_10770</name>
</gene>
<dbReference type="PANTHER" id="PTHR43766:SF1">
    <property type="entry name" value="TRYPTOPHAN--TRNA LIGASE, MITOCHONDRIAL"/>
    <property type="match status" value="1"/>
</dbReference>
<evidence type="ECO:0000256" key="1">
    <source>
        <dbReference type="ARBA" id="ARBA00005594"/>
    </source>
</evidence>
<evidence type="ECO:0000313" key="12">
    <source>
        <dbReference type="Proteomes" id="UP000442694"/>
    </source>
</evidence>
<evidence type="ECO:0000256" key="2">
    <source>
        <dbReference type="ARBA" id="ARBA00013161"/>
    </source>
</evidence>
<dbReference type="InterPro" id="IPR002306">
    <property type="entry name" value="Trp-tRNA-ligase"/>
</dbReference>
<keyword evidence="5 10" id="KW-0067">ATP-binding</keyword>
<reference evidence="11 12" key="1">
    <citation type="submission" date="2019-10" db="EMBL/GenBank/DDBJ databases">
        <title>New genus of Silvanigrellaceae.</title>
        <authorList>
            <person name="Pitt A."/>
            <person name="Hahn M.W."/>
        </authorList>
    </citation>
    <scope>NUCLEOTIDE SEQUENCE [LARGE SCALE GENOMIC DNA]</scope>
    <source>
        <strain evidence="11 12">33A1-SZDP</strain>
    </source>
</reference>
<dbReference type="NCBIfam" id="TIGR00233">
    <property type="entry name" value="trpS"/>
    <property type="match status" value="1"/>
</dbReference>
<dbReference type="GO" id="GO:0005524">
    <property type="term" value="F:ATP binding"/>
    <property type="evidence" value="ECO:0007669"/>
    <property type="project" value="UniProtKB-KW"/>
</dbReference>
<keyword evidence="12" id="KW-1185">Reference proteome</keyword>
<dbReference type="GO" id="GO:0006436">
    <property type="term" value="P:tryptophanyl-tRNA aminoacylation"/>
    <property type="evidence" value="ECO:0007669"/>
    <property type="project" value="UniProtKB-UniRule"/>
</dbReference>
<name>A0A833JC27_9BACT</name>
<evidence type="ECO:0000256" key="3">
    <source>
        <dbReference type="ARBA" id="ARBA00022598"/>
    </source>
</evidence>
<dbReference type="PANTHER" id="PTHR43766">
    <property type="entry name" value="TRYPTOPHAN--TRNA LIGASE, MITOCHONDRIAL"/>
    <property type="match status" value="1"/>
</dbReference>
<dbReference type="Gene3D" id="3.40.50.620">
    <property type="entry name" value="HUPs"/>
    <property type="match status" value="1"/>
</dbReference>
<dbReference type="EC" id="6.1.1.2" evidence="2 9"/>
<dbReference type="FunFam" id="1.10.240.10:FF:000005">
    <property type="entry name" value="Tryptophan--tRNA ligase"/>
    <property type="match status" value="1"/>
</dbReference>
<proteinExistence type="inferred from homology"/>
<organism evidence="11 12">
    <name type="scientific">Fluviispira multicolorata</name>
    <dbReference type="NCBI Taxonomy" id="2654512"/>
    <lineage>
        <taxon>Bacteria</taxon>
        <taxon>Pseudomonadati</taxon>
        <taxon>Bdellovibrionota</taxon>
        <taxon>Oligoflexia</taxon>
        <taxon>Silvanigrellales</taxon>
        <taxon>Silvanigrellaceae</taxon>
        <taxon>Fluviispira</taxon>
    </lineage>
</organism>
<protein>
    <recommendedName>
        <fullName evidence="2 9">Tryptophan--tRNA ligase</fullName>
        <ecNumber evidence="2 9">6.1.1.2</ecNumber>
    </recommendedName>
</protein>
<accession>A0A833JC27</accession>
<evidence type="ECO:0000256" key="6">
    <source>
        <dbReference type="ARBA" id="ARBA00022917"/>
    </source>
</evidence>
<dbReference type="InterPro" id="IPR050203">
    <property type="entry name" value="Trp-tRNA_synthetase"/>
</dbReference>
<evidence type="ECO:0000256" key="9">
    <source>
        <dbReference type="NCBIfam" id="TIGR00233"/>
    </source>
</evidence>
<evidence type="ECO:0000313" key="11">
    <source>
        <dbReference type="EMBL" id="KAB8030011.1"/>
    </source>
</evidence>
<keyword evidence="7 10" id="KW-0030">Aminoacyl-tRNA synthetase</keyword>
<dbReference type="InterPro" id="IPR002305">
    <property type="entry name" value="aa-tRNA-synth_Ic"/>
</dbReference>